<evidence type="ECO:0000313" key="1">
    <source>
        <dbReference type="EMBL" id="HGY09134.1"/>
    </source>
</evidence>
<dbReference type="AlphaFoldDB" id="A0A7C4Z4P2"/>
<dbReference type="PANTHER" id="PTHR47916">
    <property type="entry name" value="FRUCTOSE-BISPHOSPHATE ALDOLASE CLASS 1"/>
    <property type="match status" value="1"/>
</dbReference>
<sequence>RMVDAAERYGIPTLGVVAVGRGLNRDARYLSLATRMVGELGARLVKTYYCENFERVIDTSLVPVVIAGGKKIPEKDALQMARDALDAGAVGVDMGRNVFQADNPVAMMQAIAKLVHEDGTVDDAYAYYQELKDKA</sequence>
<dbReference type="PANTHER" id="PTHR47916:SF1">
    <property type="entry name" value="3-HYDROXY-5-PHOSPHONOOXYPENTANE-2,4-DIONE THIOLASE"/>
    <property type="match status" value="1"/>
</dbReference>
<dbReference type="InterPro" id="IPR013785">
    <property type="entry name" value="Aldolase_TIM"/>
</dbReference>
<reference evidence="1" key="1">
    <citation type="journal article" date="2020" name="mSystems">
        <title>Genome- and Community-Level Interaction Insights into Carbon Utilization and Element Cycling Functions of Hydrothermarchaeota in Hydrothermal Sediment.</title>
        <authorList>
            <person name="Zhou Z."/>
            <person name="Liu Y."/>
            <person name="Xu W."/>
            <person name="Pan J."/>
            <person name="Luo Z.H."/>
            <person name="Li M."/>
        </authorList>
    </citation>
    <scope>NUCLEOTIDE SEQUENCE [LARGE SCALE GENOMIC DNA]</scope>
    <source>
        <strain evidence="1">HyVt-570</strain>
    </source>
</reference>
<dbReference type="Gene3D" id="3.20.20.70">
    <property type="entry name" value="Aldolase class I"/>
    <property type="match status" value="1"/>
</dbReference>
<organism evidence="1">
    <name type="scientific">Oceanithermus profundus</name>
    <dbReference type="NCBI Taxonomy" id="187137"/>
    <lineage>
        <taxon>Bacteria</taxon>
        <taxon>Thermotogati</taxon>
        <taxon>Deinococcota</taxon>
        <taxon>Deinococci</taxon>
        <taxon>Thermales</taxon>
        <taxon>Thermaceae</taxon>
        <taxon>Oceanithermus</taxon>
    </lineage>
</organism>
<dbReference type="InterPro" id="IPR002915">
    <property type="entry name" value="DeoC/FbaB/LacD_aldolase"/>
</dbReference>
<protein>
    <submittedName>
        <fullName evidence="1">3-hydroxy-5-phosphonooxypentane-2,4-dione thiolase LsrF</fullName>
    </submittedName>
</protein>
<dbReference type="Proteomes" id="UP000885759">
    <property type="component" value="Unassembled WGS sequence"/>
</dbReference>
<name>A0A7C4Z4P2_9DEIN</name>
<proteinExistence type="predicted"/>
<dbReference type="SUPFAM" id="SSF51569">
    <property type="entry name" value="Aldolase"/>
    <property type="match status" value="1"/>
</dbReference>
<accession>A0A7C4Z4P2</accession>
<dbReference type="InterPro" id="IPR050456">
    <property type="entry name" value="DeoC/FbaB_aldolase"/>
</dbReference>
<feature type="non-terminal residue" evidence="1">
    <location>
        <position position="1"/>
    </location>
</feature>
<gene>
    <name evidence="1" type="ORF">ENK37_03630</name>
</gene>
<dbReference type="Pfam" id="PF01791">
    <property type="entry name" value="DeoC"/>
    <property type="match status" value="1"/>
</dbReference>
<dbReference type="GO" id="GO:0016829">
    <property type="term" value="F:lyase activity"/>
    <property type="evidence" value="ECO:0007669"/>
    <property type="project" value="InterPro"/>
</dbReference>
<comment type="caution">
    <text evidence="1">The sequence shown here is derived from an EMBL/GenBank/DDBJ whole genome shotgun (WGS) entry which is preliminary data.</text>
</comment>
<dbReference type="EMBL" id="DRPZ01000098">
    <property type="protein sequence ID" value="HGY09134.1"/>
    <property type="molecule type" value="Genomic_DNA"/>
</dbReference>